<dbReference type="Proteomes" id="UP000324513">
    <property type="component" value="Unassembled WGS sequence"/>
</dbReference>
<dbReference type="InterPro" id="IPR005170">
    <property type="entry name" value="Transptr-assoc_dom"/>
</dbReference>
<accession>A0ABY3NIH2</accession>
<evidence type="ECO:0000256" key="7">
    <source>
        <dbReference type="ARBA" id="ARBA00023136"/>
    </source>
</evidence>
<feature type="transmembrane region" description="Helical" evidence="11">
    <location>
        <begin position="58"/>
        <end position="79"/>
    </location>
</feature>
<evidence type="ECO:0000256" key="2">
    <source>
        <dbReference type="ARBA" id="ARBA00022475"/>
    </source>
</evidence>
<evidence type="ECO:0000256" key="11">
    <source>
        <dbReference type="SAM" id="Phobius"/>
    </source>
</evidence>
<comment type="subcellular location">
    <subcellularLocation>
        <location evidence="1">Cell membrane</location>
        <topology evidence="1">Multi-pass membrane protein</topology>
    </subcellularLocation>
</comment>
<feature type="domain" description="CBS" evidence="12">
    <location>
        <begin position="292"/>
        <end position="349"/>
    </location>
</feature>
<sequence>MDPDSFVKLLIALFLVLLNGFFVAAEFSIVKVRYSQIQIKAAEGNALAKKAEYIIKHLDAYLSATQLGITLASLALGWVGESALHHVFEDLFHRFGFAVADSTITTVSVVCSFLIITIMHIVFGELVPKSIAIRKSESTTFFVAYPMILFYNVFKPFIWLMNSISNAFLRLIKIHPASENEIHSTEELQLLVKQSADSGEIEEENYEIIKNAFDFTDHSAKQIMVPRQNIFSININDDKKDIVEKMLESGYSRIPVYDGSIDNVIGIFYTKEFIREYIKNFDEWNEFDIRTLLHEPTFVVGSKKISDLMKVFQTKKQHLAIVIDEFGGTEGIISLEDILEELVGEIQDEEDEEEKIVEKVGENVYWVQASQPLEEINEHLPVDLPENPEQYNTLAGFILHELSDIPEENQEFDLNGYHFKILKMQNRGVELVEMIYLEPVIEERLADEMGEA</sequence>
<dbReference type="SUPFAM" id="SSF56176">
    <property type="entry name" value="FAD-binding/transporter-associated domain-like"/>
    <property type="match status" value="1"/>
</dbReference>
<dbReference type="PROSITE" id="PS51846">
    <property type="entry name" value="CNNM"/>
    <property type="match status" value="1"/>
</dbReference>
<dbReference type="Gene3D" id="3.30.465.10">
    <property type="match status" value="1"/>
</dbReference>
<keyword evidence="6 8" id="KW-0129">CBS domain</keyword>
<keyword evidence="5 9" id="KW-1133">Transmembrane helix</keyword>
<feature type="transmembrane region" description="Helical" evidence="11">
    <location>
        <begin position="99"/>
        <end position="127"/>
    </location>
</feature>
<dbReference type="InterPro" id="IPR051676">
    <property type="entry name" value="UPF0053_domain"/>
</dbReference>
<feature type="transmembrane region" description="Helical" evidence="11">
    <location>
        <begin position="139"/>
        <end position="161"/>
    </location>
</feature>
<gene>
    <name evidence="14" type="ORF">LX74_01001</name>
</gene>
<reference evidence="14 15" key="1">
    <citation type="submission" date="2019-07" db="EMBL/GenBank/DDBJ databases">
        <title>Genomic Encyclopedia of Archaeal and Bacterial Type Strains, Phase II (KMG-II): from individual species to whole genera.</title>
        <authorList>
            <person name="Goeker M."/>
        </authorList>
    </citation>
    <scope>NUCLEOTIDE SEQUENCE [LARGE SCALE GENOMIC DNA]</scope>
    <source>
        <strain evidence="14 15">DSM 14571</strain>
    </source>
</reference>
<dbReference type="InterPro" id="IPR016169">
    <property type="entry name" value="FAD-bd_PCMH_sub2"/>
</dbReference>
<dbReference type="EMBL" id="VNHK01000003">
    <property type="protein sequence ID" value="TYO92940.1"/>
    <property type="molecule type" value="Genomic_DNA"/>
</dbReference>
<keyword evidence="15" id="KW-1185">Reference proteome</keyword>
<evidence type="ECO:0000313" key="15">
    <source>
        <dbReference type="Proteomes" id="UP000324513"/>
    </source>
</evidence>
<evidence type="ECO:0000313" key="14">
    <source>
        <dbReference type="EMBL" id="TYO92940.1"/>
    </source>
</evidence>
<feature type="transmembrane region" description="Helical" evidence="11">
    <location>
        <begin position="6"/>
        <end position="30"/>
    </location>
</feature>
<feature type="domain" description="CNNM transmembrane" evidence="13">
    <location>
        <begin position="1"/>
        <end position="205"/>
    </location>
</feature>
<dbReference type="InterPro" id="IPR044751">
    <property type="entry name" value="Ion_transp-like_CBS"/>
</dbReference>
<comment type="caution">
    <text evidence="14">The sequence shown here is derived from an EMBL/GenBank/DDBJ whole genome shotgun (WGS) entry which is preliminary data.</text>
</comment>
<feature type="domain" description="CBS" evidence="12">
    <location>
        <begin position="224"/>
        <end position="283"/>
    </location>
</feature>
<evidence type="ECO:0000256" key="9">
    <source>
        <dbReference type="PROSITE-ProRule" id="PRU01193"/>
    </source>
</evidence>
<dbReference type="Pfam" id="PF03471">
    <property type="entry name" value="CorC_HlyC"/>
    <property type="match status" value="1"/>
</dbReference>
<keyword evidence="10" id="KW-0175">Coiled coil</keyword>
<keyword evidence="7 9" id="KW-0472">Membrane</keyword>
<dbReference type="SUPFAM" id="SSF54631">
    <property type="entry name" value="CBS-domain pair"/>
    <property type="match status" value="1"/>
</dbReference>
<evidence type="ECO:0000256" key="6">
    <source>
        <dbReference type="ARBA" id="ARBA00023122"/>
    </source>
</evidence>
<evidence type="ECO:0000256" key="3">
    <source>
        <dbReference type="ARBA" id="ARBA00022692"/>
    </source>
</evidence>
<dbReference type="CDD" id="cd04590">
    <property type="entry name" value="CBS_pair_CorC_HlyC_assoc"/>
    <property type="match status" value="1"/>
</dbReference>
<feature type="coiled-coil region" evidence="10">
    <location>
        <begin position="332"/>
        <end position="359"/>
    </location>
</feature>
<evidence type="ECO:0000256" key="8">
    <source>
        <dbReference type="PROSITE-ProRule" id="PRU00703"/>
    </source>
</evidence>
<dbReference type="InterPro" id="IPR036318">
    <property type="entry name" value="FAD-bd_PCMH-like_sf"/>
</dbReference>
<dbReference type="InterPro" id="IPR002550">
    <property type="entry name" value="CNNM"/>
</dbReference>
<dbReference type="Pfam" id="PF00571">
    <property type="entry name" value="CBS"/>
    <property type="match status" value="2"/>
</dbReference>
<evidence type="ECO:0000259" key="12">
    <source>
        <dbReference type="PROSITE" id="PS51371"/>
    </source>
</evidence>
<dbReference type="InterPro" id="IPR046342">
    <property type="entry name" value="CBS_dom_sf"/>
</dbReference>
<dbReference type="Gene3D" id="3.10.580.10">
    <property type="entry name" value="CBS-domain"/>
    <property type="match status" value="1"/>
</dbReference>
<keyword evidence="3 9" id="KW-0812">Transmembrane</keyword>
<dbReference type="Pfam" id="PF01595">
    <property type="entry name" value="CNNM"/>
    <property type="match status" value="1"/>
</dbReference>
<dbReference type="PANTHER" id="PTHR43099">
    <property type="entry name" value="UPF0053 PROTEIN YRKA"/>
    <property type="match status" value="1"/>
</dbReference>
<evidence type="ECO:0000256" key="5">
    <source>
        <dbReference type="ARBA" id="ARBA00022989"/>
    </source>
</evidence>
<keyword evidence="2" id="KW-1003">Cell membrane</keyword>
<dbReference type="RefSeq" id="WP_065081313.1">
    <property type="nucleotide sequence ID" value="NZ_FLSS01000021.1"/>
</dbReference>
<evidence type="ECO:0000256" key="4">
    <source>
        <dbReference type="ARBA" id="ARBA00022737"/>
    </source>
</evidence>
<dbReference type="PANTHER" id="PTHR43099:SF2">
    <property type="entry name" value="UPF0053 PROTEIN YRKA"/>
    <property type="match status" value="1"/>
</dbReference>
<proteinExistence type="predicted"/>
<evidence type="ECO:0000259" key="13">
    <source>
        <dbReference type="PROSITE" id="PS51846"/>
    </source>
</evidence>
<keyword evidence="4" id="KW-0677">Repeat</keyword>
<dbReference type="InterPro" id="IPR000644">
    <property type="entry name" value="CBS_dom"/>
</dbReference>
<dbReference type="SMART" id="SM01091">
    <property type="entry name" value="CorC_HlyC"/>
    <property type="match status" value="1"/>
</dbReference>
<dbReference type="PROSITE" id="PS51371">
    <property type="entry name" value="CBS"/>
    <property type="match status" value="2"/>
</dbReference>
<protein>
    <submittedName>
        <fullName evidence="14">CBS domain containing-hemolysin-like protein</fullName>
    </submittedName>
</protein>
<evidence type="ECO:0000256" key="1">
    <source>
        <dbReference type="ARBA" id="ARBA00004651"/>
    </source>
</evidence>
<evidence type="ECO:0000256" key="10">
    <source>
        <dbReference type="SAM" id="Coils"/>
    </source>
</evidence>
<organism evidence="14 15">
    <name type="scientific">Elizabethkingia miricola</name>
    <name type="common">Chryseobacterium miricola</name>
    <dbReference type="NCBI Taxonomy" id="172045"/>
    <lineage>
        <taxon>Bacteria</taxon>
        <taxon>Pseudomonadati</taxon>
        <taxon>Bacteroidota</taxon>
        <taxon>Flavobacteriia</taxon>
        <taxon>Flavobacteriales</taxon>
        <taxon>Weeksellaceae</taxon>
        <taxon>Elizabethkingia</taxon>
    </lineage>
</organism>
<name>A0ABY3NIH2_ELIMR</name>